<dbReference type="Pfam" id="PF18052">
    <property type="entry name" value="Rx_N"/>
    <property type="match status" value="1"/>
</dbReference>
<feature type="domain" description="NB-ARC" evidence="5">
    <location>
        <begin position="172"/>
        <end position="340"/>
    </location>
</feature>
<feature type="domain" description="Disease resistance N-terminal" evidence="6">
    <location>
        <begin position="13"/>
        <end position="97"/>
    </location>
</feature>
<comment type="caution">
    <text evidence="9">The sequence shown here is derived from an EMBL/GenBank/DDBJ whole genome shotgun (WGS) entry which is preliminary data.</text>
</comment>
<dbReference type="InterPro" id="IPR058922">
    <property type="entry name" value="WHD_DRP"/>
</dbReference>
<keyword evidence="1" id="KW-0677">Repeat</keyword>
<keyword evidence="4" id="KW-0067">ATP-binding</keyword>
<dbReference type="Pfam" id="PF23598">
    <property type="entry name" value="LRR_14"/>
    <property type="match status" value="1"/>
</dbReference>
<evidence type="ECO:0000259" key="8">
    <source>
        <dbReference type="Pfam" id="PF23598"/>
    </source>
</evidence>
<dbReference type="GO" id="GO:0006952">
    <property type="term" value="P:defense response"/>
    <property type="evidence" value="ECO:0007669"/>
    <property type="project" value="UniProtKB-KW"/>
</dbReference>
<dbReference type="Pfam" id="PF23559">
    <property type="entry name" value="WHD_DRP"/>
    <property type="match status" value="1"/>
</dbReference>
<feature type="domain" description="Disease resistance R13L4/SHOC-2-like LRR" evidence="8">
    <location>
        <begin position="566"/>
        <end position="821"/>
    </location>
</feature>
<evidence type="ECO:0000256" key="1">
    <source>
        <dbReference type="ARBA" id="ARBA00022737"/>
    </source>
</evidence>
<gene>
    <name evidence="9" type="ORF">RGQ29_017904</name>
</gene>
<keyword evidence="3" id="KW-0611">Plant defense</keyword>
<dbReference type="AlphaFoldDB" id="A0AAN7IYD9"/>
<dbReference type="Gene3D" id="1.10.10.10">
    <property type="entry name" value="Winged helix-like DNA-binding domain superfamily/Winged helix DNA-binding domain"/>
    <property type="match status" value="1"/>
</dbReference>
<evidence type="ECO:0000259" key="6">
    <source>
        <dbReference type="Pfam" id="PF18052"/>
    </source>
</evidence>
<dbReference type="FunFam" id="3.40.50.300:FF:001091">
    <property type="entry name" value="Probable disease resistance protein At1g61300"/>
    <property type="match status" value="1"/>
</dbReference>
<keyword evidence="10" id="KW-1185">Reference proteome</keyword>
<dbReference type="GO" id="GO:0043531">
    <property type="term" value="F:ADP binding"/>
    <property type="evidence" value="ECO:0007669"/>
    <property type="project" value="InterPro"/>
</dbReference>
<proteinExistence type="predicted"/>
<evidence type="ECO:0000256" key="4">
    <source>
        <dbReference type="ARBA" id="ARBA00022840"/>
    </source>
</evidence>
<keyword evidence="2" id="KW-0547">Nucleotide-binding</keyword>
<evidence type="ECO:0008006" key="11">
    <source>
        <dbReference type="Google" id="ProtNLM"/>
    </source>
</evidence>
<dbReference type="Gene3D" id="3.40.50.300">
    <property type="entry name" value="P-loop containing nucleotide triphosphate hydrolases"/>
    <property type="match status" value="1"/>
</dbReference>
<name>A0AAN7IYD9_QUERU</name>
<accession>A0AAN7IYD9</accession>
<dbReference type="Gene3D" id="3.80.10.10">
    <property type="entry name" value="Ribonuclease Inhibitor"/>
    <property type="match status" value="2"/>
</dbReference>
<dbReference type="Gene3D" id="1.20.5.4130">
    <property type="match status" value="1"/>
</dbReference>
<dbReference type="GO" id="GO:0051707">
    <property type="term" value="P:response to other organism"/>
    <property type="evidence" value="ECO:0007669"/>
    <property type="project" value="UniProtKB-ARBA"/>
</dbReference>
<dbReference type="EMBL" id="JAXUIC010000004">
    <property type="protein sequence ID" value="KAK4594009.1"/>
    <property type="molecule type" value="Genomic_DNA"/>
</dbReference>
<dbReference type="InterPro" id="IPR041118">
    <property type="entry name" value="Rx_N"/>
</dbReference>
<dbReference type="InterPro" id="IPR002182">
    <property type="entry name" value="NB-ARC"/>
</dbReference>
<dbReference type="SUPFAM" id="SSF52058">
    <property type="entry name" value="L domain-like"/>
    <property type="match status" value="1"/>
</dbReference>
<protein>
    <recommendedName>
        <fullName evidence="11">Disease resistance protein RGA3</fullName>
    </recommendedName>
</protein>
<dbReference type="SUPFAM" id="SSF52540">
    <property type="entry name" value="P-loop containing nucleoside triphosphate hydrolases"/>
    <property type="match status" value="1"/>
</dbReference>
<dbReference type="PANTHER" id="PTHR36766">
    <property type="entry name" value="PLANT BROAD-SPECTRUM MILDEW RESISTANCE PROTEIN RPW8"/>
    <property type="match status" value="1"/>
</dbReference>
<evidence type="ECO:0000256" key="3">
    <source>
        <dbReference type="ARBA" id="ARBA00022821"/>
    </source>
</evidence>
<feature type="domain" description="Disease resistance protein winged helix" evidence="7">
    <location>
        <begin position="425"/>
        <end position="493"/>
    </location>
</feature>
<evidence type="ECO:0000259" key="7">
    <source>
        <dbReference type="Pfam" id="PF23559"/>
    </source>
</evidence>
<evidence type="ECO:0000256" key="2">
    <source>
        <dbReference type="ARBA" id="ARBA00022741"/>
    </source>
</evidence>
<evidence type="ECO:0000313" key="10">
    <source>
        <dbReference type="Proteomes" id="UP001324115"/>
    </source>
</evidence>
<sequence length="1222" mass="139943">MAEGALFNVAEGIIGQLGKLALKELELLWGVKGELQKLEDTVSTIKAVILDAEEQQAQNHTIRNWLGRLKDALYEADDLLDDFSTEVLRREVMIRNKKAKEVRIFFSKSNQLAYGLKMGHKIKAIRERLDAIAADRKFHLEERPRETQVSNRVRETHHFVRAEDVIGREVDKKVIIDRLMDPKIEENVSVLPIVGIGGLGKTTLAQLVFNAEEIKNHFEKKLWVCVSVDFDVKIIVEKILECAKEKKPERLEMNTLINDLQKEIDGKRYLLVLDDVWDDDAEKWDNLKGFLLGGARGSRILVTTRQETVARISKTIEPHFLKGLNEKESWSLFKQKAFGKGQEPKNLRIKEIGMEIVRKCRGIPLAIKTIGSLLCFKNSEDEWSSFMNKEFSKLNQKENDILPTLKLSYDHLPSHLKQCFAYCSLFPKDYQIEKEIMIRLWMAQGLLKQSSKNQCLEDVGHEYFIDLRWRSFFQEVEGRVTKFKIHDLMHDLAILVVGQESITFGINEEKMDEKTHHMSFGLNFGSSTQIPTLLLKANRMRTFLLPCQKWNSNQMVWKQLTCDAFVSSFKFLRLLDLHETGIRNVPHSIGKLKHLRYLDLSRNRHIKMLPNSITRLQNLETLNLSYCGELTELPKNISKLVNLRHLNIHECNSLTHMPHGFGQLTNLHSLTQYVLSTDSRCGGELKELHGLNQLRENLRIKNMRHGKGAELEYKAINLKEKQHLKGLVLEWIEREVDVGYDKMSVEALEPNQNLNSLELRYYRGVKYPSWLSLLKNLVSLKLASMKNVQDGLPLNQFPSLKTLELSDIPSLEYVSLVSEGFKLPPLEFLHIHDCPNLKGWWKRRSDSIEEDEDAADNYSEISTITAKNHSLPSFTHLSNLDISFCPKLSSMPSFPYLEKLDLNRSNLRPLERTISMGMISTASQENPTAAAVAESTSSAPSYSSSTLAASFTPLSKLKSLYIFMIEGSDGHVLQSIQHLTALEEFWLYNYNGDEMELEWQGLRKLQYLTLYDHPKLASLPVGLQQATSLRDLMIWDCQSLTTLPEWICEIISLQSLKIWDCPNLTSLPALTSLKTLEIQNCPNLTSLPALTSLKTLEIRRCPILVESCNSRDWVARIENLEGDLAPPKEEDPEQSKTRGFTKIFGRCSGSTSQSLSVDIHGSNTWIKDKWLLTGFLLEFKYYRVGNVETSSNSGDGWGNQWGLCIMLDYDSLTSFKRSVKLN</sequence>
<dbReference type="PANTHER" id="PTHR36766:SF38">
    <property type="entry name" value="DISEASE RESISTANCE PROTEIN RGA3"/>
    <property type="match status" value="1"/>
</dbReference>
<dbReference type="GO" id="GO:0005524">
    <property type="term" value="F:ATP binding"/>
    <property type="evidence" value="ECO:0007669"/>
    <property type="project" value="UniProtKB-KW"/>
</dbReference>
<evidence type="ECO:0000259" key="5">
    <source>
        <dbReference type="Pfam" id="PF00931"/>
    </source>
</evidence>
<dbReference type="InterPro" id="IPR042197">
    <property type="entry name" value="Apaf_helical"/>
</dbReference>
<dbReference type="InterPro" id="IPR036388">
    <property type="entry name" value="WH-like_DNA-bd_sf"/>
</dbReference>
<evidence type="ECO:0000313" key="9">
    <source>
        <dbReference type="EMBL" id="KAK4594009.1"/>
    </source>
</evidence>
<dbReference type="InterPro" id="IPR032675">
    <property type="entry name" value="LRR_dom_sf"/>
</dbReference>
<reference evidence="9 10" key="1">
    <citation type="journal article" date="2023" name="G3 (Bethesda)">
        <title>A haplotype-resolved chromosome-scale genome for Quercus rubra L. provides insights into the genetics of adaptive traits for red oak species.</title>
        <authorList>
            <person name="Kapoor B."/>
            <person name="Jenkins J."/>
            <person name="Schmutz J."/>
            <person name="Zhebentyayeva T."/>
            <person name="Kuelheim C."/>
            <person name="Coggeshall M."/>
            <person name="Heim C."/>
            <person name="Lasky J.R."/>
            <person name="Leites L."/>
            <person name="Islam-Faridi N."/>
            <person name="Romero-Severson J."/>
            <person name="DeLeo V.L."/>
            <person name="Lucas S.M."/>
            <person name="Lazic D."/>
            <person name="Gailing O."/>
            <person name="Carlson J."/>
            <person name="Staton M."/>
        </authorList>
    </citation>
    <scope>NUCLEOTIDE SEQUENCE [LARGE SCALE GENOMIC DNA]</scope>
    <source>
        <strain evidence="9">Pseudo-F2</strain>
    </source>
</reference>
<dbReference type="SUPFAM" id="SSF52047">
    <property type="entry name" value="RNI-like"/>
    <property type="match status" value="1"/>
</dbReference>
<dbReference type="Gene3D" id="1.10.8.430">
    <property type="entry name" value="Helical domain of apoptotic protease-activating factors"/>
    <property type="match status" value="1"/>
</dbReference>
<dbReference type="PRINTS" id="PR00364">
    <property type="entry name" value="DISEASERSIST"/>
</dbReference>
<dbReference type="Proteomes" id="UP001324115">
    <property type="component" value="Unassembled WGS sequence"/>
</dbReference>
<organism evidence="9 10">
    <name type="scientific">Quercus rubra</name>
    <name type="common">Northern red oak</name>
    <name type="synonym">Quercus borealis</name>
    <dbReference type="NCBI Taxonomy" id="3512"/>
    <lineage>
        <taxon>Eukaryota</taxon>
        <taxon>Viridiplantae</taxon>
        <taxon>Streptophyta</taxon>
        <taxon>Embryophyta</taxon>
        <taxon>Tracheophyta</taxon>
        <taxon>Spermatophyta</taxon>
        <taxon>Magnoliopsida</taxon>
        <taxon>eudicotyledons</taxon>
        <taxon>Gunneridae</taxon>
        <taxon>Pentapetalae</taxon>
        <taxon>rosids</taxon>
        <taxon>fabids</taxon>
        <taxon>Fagales</taxon>
        <taxon>Fagaceae</taxon>
        <taxon>Quercus</taxon>
    </lineage>
</organism>
<dbReference type="FunFam" id="1.10.10.10:FF:000322">
    <property type="entry name" value="Probable disease resistance protein At1g63360"/>
    <property type="match status" value="1"/>
</dbReference>
<dbReference type="InterPro" id="IPR055414">
    <property type="entry name" value="LRR_R13L4/SHOC2-like"/>
</dbReference>
<dbReference type="Pfam" id="PF00931">
    <property type="entry name" value="NB-ARC"/>
    <property type="match status" value="1"/>
</dbReference>
<dbReference type="InterPro" id="IPR027417">
    <property type="entry name" value="P-loop_NTPase"/>
</dbReference>